<dbReference type="AlphaFoldDB" id="A0AAI9VAP0"/>
<evidence type="ECO:0000313" key="2">
    <source>
        <dbReference type="EMBL" id="KAK1480067.1"/>
    </source>
</evidence>
<evidence type="ECO:0000313" key="3">
    <source>
        <dbReference type="Proteomes" id="UP001239213"/>
    </source>
</evidence>
<organism evidence="2 3">
    <name type="scientific">Colletotrichum cuscutae</name>
    <dbReference type="NCBI Taxonomy" id="1209917"/>
    <lineage>
        <taxon>Eukaryota</taxon>
        <taxon>Fungi</taxon>
        <taxon>Dikarya</taxon>
        <taxon>Ascomycota</taxon>
        <taxon>Pezizomycotina</taxon>
        <taxon>Sordariomycetes</taxon>
        <taxon>Hypocreomycetidae</taxon>
        <taxon>Glomerellales</taxon>
        <taxon>Glomerellaceae</taxon>
        <taxon>Colletotrichum</taxon>
        <taxon>Colletotrichum acutatum species complex</taxon>
    </lineage>
</organism>
<evidence type="ECO:0000256" key="1">
    <source>
        <dbReference type="SAM" id="MobiDB-lite"/>
    </source>
</evidence>
<keyword evidence="3" id="KW-1185">Reference proteome</keyword>
<name>A0AAI9VAP0_9PEZI</name>
<proteinExistence type="predicted"/>
<comment type="caution">
    <text evidence="2">The sequence shown here is derived from an EMBL/GenBank/DDBJ whole genome shotgun (WGS) entry which is preliminary data.</text>
</comment>
<dbReference type="EMBL" id="MPDP01000112">
    <property type="protein sequence ID" value="KAK1480067.1"/>
    <property type="molecule type" value="Genomic_DNA"/>
</dbReference>
<sequence length="152" mass="17395">MHVFPHESIDLVAGDSKPPSRSMSLTEDRLSLDQTFKLVEKPQHLQLFPRFAPYGQDNSIPSSPYAEMARGLMELYDVRHARSFEAPHGQGRLTEVEALCWWVAMTPFYRLLVYLCRLTSRCHLYSFQLQGGETWICLVPLILEPPTSPSKS</sequence>
<gene>
    <name evidence="2" type="ORF">CCUS01_00623</name>
</gene>
<dbReference type="Proteomes" id="UP001239213">
    <property type="component" value="Unassembled WGS sequence"/>
</dbReference>
<accession>A0AAI9VAP0</accession>
<protein>
    <submittedName>
        <fullName evidence="2">Uncharacterized protein</fullName>
    </submittedName>
</protein>
<feature type="region of interest" description="Disordered" evidence="1">
    <location>
        <begin position="1"/>
        <end position="24"/>
    </location>
</feature>
<reference evidence="2" key="1">
    <citation type="submission" date="2016-11" db="EMBL/GenBank/DDBJ databases">
        <title>The genome sequence of Colletotrichum cuscutae.</title>
        <authorList>
            <person name="Baroncelli R."/>
        </authorList>
    </citation>
    <scope>NUCLEOTIDE SEQUENCE</scope>
    <source>
        <strain evidence="2">IMI 304802</strain>
    </source>
</reference>